<dbReference type="SMART" id="SM01091">
    <property type="entry name" value="CorC_HlyC"/>
    <property type="match status" value="1"/>
</dbReference>
<dbReference type="SUPFAM" id="SSF54631">
    <property type="entry name" value="CBS-domain pair"/>
    <property type="match status" value="1"/>
</dbReference>
<dbReference type="RefSeq" id="WP_237261506.1">
    <property type="nucleotide sequence ID" value="NZ_AP024202.1"/>
</dbReference>
<feature type="domain" description="CBS" evidence="10">
    <location>
        <begin position="129"/>
        <end position="189"/>
    </location>
</feature>
<evidence type="ECO:0000256" key="8">
    <source>
        <dbReference type="ARBA" id="ARBA00040729"/>
    </source>
</evidence>
<dbReference type="EMBL" id="AP024202">
    <property type="protein sequence ID" value="BCN94025.1"/>
    <property type="molecule type" value="Genomic_DNA"/>
</dbReference>
<gene>
    <name evidence="11" type="ORF">THMIRHAM_18100</name>
</gene>
<dbReference type="InterPro" id="IPR005170">
    <property type="entry name" value="Transptr-assoc_dom"/>
</dbReference>
<dbReference type="Proteomes" id="UP001054820">
    <property type="component" value="Chromosome"/>
</dbReference>
<keyword evidence="6" id="KW-0170">Cobalt</keyword>
<dbReference type="Gene3D" id="3.30.465.10">
    <property type="match status" value="1"/>
</dbReference>
<dbReference type="Pfam" id="PF21917">
    <property type="entry name" value="NMB0537_N"/>
    <property type="match status" value="1"/>
</dbReference>
<evidence type="ECO:0000256" key="6">
    <source>
        <dbReference type="ARBA" id="ARBA00023285"/>
    </source>
</evidence>
<dbReference type="PANTHER" id="PTHR22777:SF27">
    <property type="entry name" value="MAGNESIUM AND COBALT EFFLUX PROTEIN CORC"/>
    <property type="match status" value="1"/>
</dbReference>
<organism evidence="11 12">
    <name type="scientific">Thiomicrorhabdus immobilis</name>
    <dbReference type="NCBI Taxonomy" id="2791037"/>
    <lineage>
        <taxon>Bacteria</taxon>
        <taxon>Pseudomonadati</taxon>
        <taxon>Pseudomonadota</taxon>
        <taxon>Gammaproteobacteria</taxon>
        <taxon>Thiotrichales</taxon>
        <taxon>Piscirickettsiaceae</taxon>
        <taxon>Thiomicrorhabdus</taxon>
    </lineage>
</organism>
<dbReference type="PROSITE" id="PS51371">
    <property type="entry name" value="CBS"/>
    <property type="match status" value="2"/>
</dbReference>
<dbReference type="Gene3D" id="3.10.580.10">
    <property type="entry name" value="CBS-domain"/>
    <property type="match status" value="1"/>
</dbReference>
<keyword evidence="4" id="KW-0460">Magnesium</keyword>
<name>A0ABM7MF40_9GAMM</name>
<evidence type="ECO:0000313" key="11">
    <source>
        <dbReference type="EMBL" id="BCN94025.1"/>
    </source>
</evidence>
<accession>A0ABM7MF40</accession>
<evidence type="ECO:0000256" key="1">
    <source>
        <dbReference type="ARBA" id="ARBA00006337"/>
    </source>
</evidence>
<dbReference type="InterPro" id="IPR000644">
    <property type="entry name" value="CBS_dom"/>
</dbReference>
<dbReference type="Pfam" id="PF03471">
    <property type="entry name" value="CorC_HlyC"/>
    <property type="match status" value="1"/>
</dbReference>
<dbReference type="InterPro" id="IPR044751">
    <property type="entry name" value="Ion_transp-like_CBS"/>
</dbReference>
<evidence type="ECO:0000313" key="12">
    <source>
        <dbReference type="Proteomes" id="UP001054820"/>
    </source>
</evidence>
<evidence type="ECO:0000256" key="2">
    <source>
        <dbReference type="ARBA" id="ARBA00022448"/>
    </source>
</evidence>
<evidence type="ECO:0000256" key="7">
    <source>
        <dbReference type="ARBA" id="ARBA00037273"/>
    </source>
</evidence>
<keyword evidence="2" id="KW-0813">Transport</keyword>
<evidence type="ECO:0000256" key="9">
    <source>
        <dbReference type="PROSITE-ProRule" id="PRU00703"/>
    </source>
</evidence>
<dbReference type="InterPro" id="IPR016169">
    <property type="entry name" value="FAD-bd_PCMH_sub2"/>
</dbReference>
<dbReference type="InterPro" id="IPR054115">
    <property type="entry name" value="CorC_N"/>
</dbReference>
<evidence type="ECO:0000256" key="5">
    <source>
        <dbReference type="ARBA" id="ARBA00023122"/>
    </source>
</evidence>
<reference evidence="11" key="1">
    <citation type="journal article" date="2022" name="Arch. Microbiol.">
        <title>Thiomicrorhabdus immobilis sp. nov., a mesophilic sulfur-oxidizing bacterium isolated from sediment of a brackish lake in northern Japan.</title>
        <authorList>
            <person name="Kojima H."/>
            <person name="Mochizuki J."/>
            <person name="Kanda M."/>
            <person name="Watanabe T."/>
            <person name="Fukui M."/>
        </authorList>
    </citation>
    <scope>NUCLEOTIDE SEQUENCE</scope>
    <source>
        <strain evidence="11">Am19</strain>
    </source>
</reference>
<keyword evidence="12" id="KW-1185">Reference proteome</keyword>
<comment type="similarity">
    <text evidence="1">Belongs to the UPF0053 family.</text>
</comment>
<sequence>MSDSSSGSSWLERLGSLFSDEPESREELVTVLKEAQSQGVIDADALLMIEGVLDVSESRVRDIMIPRLQIEIIDATEPLESILETMLESSHSRYPVMQDKEIVGILLAKDVLRAVVKGELNSKEDLQKIYRDPIFIPESKRLNVLLREFKASRNHLALVVDEYAELAGLVTIEDVLEQIVGDIEDEHDIDEDANIQKRAAGAFSVQALTTLEEFNSFFNVEIETENTETIGGFIGSELGHVPVVGEVLETHGLCVRVLKATERRAEVFEVKPIEESMIEITEEQSQEMLEQQTQNS</sequence>
<dbReference type="SUPFAM" id="SSF56176">
    <property type="entry name" value="FAD-binding/transporter-associated domain-like"/>
    <property type="match status" value="1"/>
</dbReference>
<protein>
    <recommendedName>
        <fullName evidence="8">Magnesium and cobalt efflux protein CorC</fullName>
    </recommendedName>
</protein>
<dbReference type="InterPro" id="IPR036318">
    <property type="entry name" value="FAD-bd_PCMH-like_sf"/>
</dbReference>
<dbReference type="InterPro" id="IPR046342">
    <property type="entry name" value="CBS_dom_sf"/>
</dbReference>
<keyword evidence="3" id="KW-0677">Repeat</keyword>
<evidence type="ECO:0000259" key="10">
    <source>
        <dbReference type="PROSITE" id="PS51371"/>
    </source>
</evidence>
<proteinExistence type="inferred from homology"/>
<dbReference type="SMART" id="SM00116">
    <property type="entry name" value="CBS"/>
    <property type="match status" value="2"/>
</dbReference>
<evidence type="ECO:0000256" key="4">
    <source>
        <dbReference type="ARBA" id="ARBA00022842"/>
    </source>
</evidence>
<dbReference type="PANTHER" id="PTHR22777">
    <property type="entry name" value="HEMOLYSIN-RELATED"/>
    <property type="match status" value="1"/>
</dbReference>
<feature type="domain" description="CBS" evidence="10">
    <location>
        <begin position="64"/>
        <end position="124"/>
    </location>
</feature>
<dbReference type="CDD" id="cd04590">
    <property type="entry name" value="CBS_pair_CorC_HlyC_assoc"/>
    <property type="match status" value="1"/>
</dbReference>
<keyword evidence="5 9" id="KW-0129">CBS domain</keyword>
<dbReference type="Pfam" id="PF00571">
    <property type="entry name" value="CBS"/>
    <property type="match status" value="2"/>
</dbReference>
<comment type="function">
    <text evidence="7">Plays a role in the transport of magnesium and cobalt ions.</text>
</comment>
<evidence type="ECO:0000256" key="3">
    <source>
        <dbReference type="ARBA" id="ARBA00022737"/>
    </source>
</evidence>